<reference evidence="3" key="1">
    <citation type="submission" date="2021-04" db="EMBL/GenBank/DDBJ databases">
        <title>Genome based classification of Actinospica acidithermotolerans sp. nov., an actinobacterium isolated from an Indonesian hot spring.</title>
        <authorList>
            <person name="Kusuma A.B."/>
            <person name="Putra K.E."/>
            <person name="Nafisah S."/>
            <person name="Loh J."/>
            <person name="Nouioui I."/>
            <person name="Goodfellow M."/>
        </authorList>
    </citation>
    <scope>NUCLEOTIDE SEQUENCE</scope>
    <source>
        <strain evidence="3">CSCA 57</strain>
    </source>
</reference>
<feature type="transmembrane region" description="Helical" evidence="2">
    <location>
        <begin position="120"/>
        <end position="145"/>
    </location>
</feature>
<dbReference type="PANTHER" id="PTHR30238:SF4">
    <property type="entry name" value="SLL1022 PROTEIN"/>
    <property type="match status" value="1"/>
</dbReference>
<feature type="transmembrane region" description="Helical" evidence="2">
    <location>
        <begin position="166"/>
        <end position="187"/>
    </location>
</feature>
<evidence type="ECO:0000313" key="3">
    <source>
        <dbReference type="EMBL" id="MBR7833533.1"/>
    </source>
</evidence>
<evidence type="ECO:0000256" key="1">
    <source>
        <dbReference type="SAM" id="MobiDB-lite"/>
    </source>
</evidence>
<feature type="transmembrane region" description="Helical" evidence="2">
    <location>
        <begin position="74"/>
        <end position="100"/>
    </location>
</feature>
<dbReference type="RefSeq" id="WP_212528054.1">
    <property type="nucleotide sequence ID" value="NZ_JAGSOG010000033.1"/>
</dbReference>
<feature type="transmembrane region" description="Helical" evidence="2">
    <location>
        <begin position="12"/>
        <end position="32"/>
    </location>
</feature>
<feature type="transmembrane region" description="Helical" evidence="2">
    <location>
        <begin position="236"/>
        <end position="258"/>
    </location>
</feature>
<organism evidence="3 4">
    <name type="scientific">Actinospica durhamensis</name>
    <dbReference type="NCBI Taxonomy" id="1508375"/>
    <lineage>
        <taxon>Bacteria</taxon>
        <taxon>Bacillati</taxon>
        <taxon>Actinomycetota</taxon>
        <taxon>Actinomycetes</taxon>
        <taxon>Catenulisporales</taxon>
        <taxon>Actinospicaceae</taxon>
        <taxon>Actinospica</taxon>
    </lineage>
</organism>
<keyword evidence="2" id="KW-1133">Transmembrane helix</keyword>
<feature type="transmembrane region" description="Helical" evidence="2">
    <location>
        <begin position="193"/>
        <end position="215"/>
    </location>
</feature>
<protein>
    <submittedName>
        <fullName evidence="3">DUF475 domain-containing protein</fullName>
    </submittedName>
</protein>
<dbReference type="InterPro" id="IPR007427">
    <property type="entry name" value="DUF475"/>
</dbReference>
<dbReference type="AlphaFoldDB" id="A0A941IR33"/>
<feature type="transmembrane region" description="Helical" evidence="2">
    <location>
        <begin position="323"/>
        <end position="342"/>
    </location>
</feature>
<keyword evidence="4" id="KW-1185">Reference proteome</keyword>
<dbReference type="EMBL" id="JAGSOG010000033">
    <property type="protein sequence ID" value="MBR7833533.1"/>
    <property type="molecule type" value="Genomic_DNA"/>
</dbReference>
<dbReference type="PANTHER" id="PTHR30238">
    <property type="entry name" value="MEMBRANE BOUND PREDICTED REDOX MODULATOR"/>
    <property type="match status" value="1"/>
</dbReference>
<feature type="transmembrane region" description="Helical" evidence="2">
    <location>
        <begin position="264"/>
        <end position="287"/>
    </location>
</feature>
<keyword evidence="2" id="KW-0812">Transmembrane</keyword>
<sequence>MAVIGVRRGDGLRVFGVAHVVAAGCLVAGFLIRGTHGLAIVALLGVLEVAVSFDNAIVNATVLARLNRFWQRMFLTVGIVVAAIGMRLLVPLAIVCAGARLGPGSALDLAYRDPARYRDLLLAAQPGISAFGGAFLMMIFLGFVFEEHEQVWIGWVERPLRRLGRIPGIAQVVVLGFALSAAGTVASGHALKVVSGAVAGLMVYLLVDGAGQVIARRADADGASRPRSTVSGRAGLFLFAYLELLDATFSFDSVMGAFSVTLDIALITIGLAIGAAYIRALTVFVVRRGTLEEYRYLEHGAYYAIGMLAVLLMVQVWHDVPDVLTAAVGAGVIIAAVANSLWARRAQQRRDRGAGGPLAEVRDVRRGGDRPAA</sequence>
<comment type="caution">
    <text evidence="3">The sequence shown here is derived from an EMBL/GenBank/DDBJ whole genome shotgun (WGS) entry which is preliminary data.</text>
</comment>
<feature type="region of interest" description="Disordered" evidence="1">
    <location>
        <begin position="353"/>
        <end position="373"/>
    </location>
</feature>
<dbReference type="PROSITE" id="PS51257">
    <property type="entry name" value="PROKAR_LIPOPROTEIN"/>
    <property type="match status" value="1"/>
</dbReference>
<evidence type="ECO:0000256" key="2">
    <source>
        <dbReference type="SAM" id="Phobius"/>
    </source>
</evidence>
<gene>
    <name evidence="3" type="ORF">KDL01_09665</name>
</gene>
<dbReference type="Pfam" id="PF04332">
    <property type="entry name" value="DUF475"/>
    <property type="match status" value="1"/>
</dbReference>
<feature type="transmembrane region" description="Helical" evidence="2">
    <location>
        <begin position="38"/>
        <end position="62"/>
    </location>
</feature>
<evidence type="ECO:0000313" key="4">
    <source>
        <dbReference type="Proteomes" id="UP000675781"/>
    </source>
</evidence>
<dbReference type="Proteomes" id="UP000675781">
    <property type="component" value="Unassembled WGS sequence"/>
</dbReference>
<keyword evidence="2" id="KW-0472">Membrane</keyword>
<proteinExistence type="predicted"/>
<name>A0A941IR33_9ACTN</name>
<feature type="compositionally biased region" description="Basic and acidic residues" evidence="1">
    <location>
        <begin position="360"/>
        <end position="373"/>
    </location>
</feature>
<feature type="transmembrane region" description="Helical" evidence="2">
    <location>
        <begin position="299"/>
        <end position="317"/>
    </location>
</feature>
<accession>A0A941IR33</accession>